<dbReference type="GO" id="GO:0000271">
    <property type="term" value="P:polysaccharide biosynthetic process"/>
    <property type="evidence" value="ECO:0007669"/>
    <property type="project" value="TreeGrafter"/>
</dbReference>
<keyword evidence="5" id="KW-0808">Transferase</keyword>
<proteinExistence type="inferred from homology"/>
<evidence type="ECO:0000256" key="4">
    <source>
        <dbReference type="RuleBase" id="RU004508"/>
    </source>
</evidence>
<dbReference type="GO" id="GO:0019180">
    <property type="term" value="F:dTDP-4-amino-4,6-dideoxygalactose transaminase activity"/>
    <property type="evidence" value="ECO:0007669"/>
    <property type="project" value="UniProtKB-EC"/>
</dbReference>
<dbReference type="RefSeq" id="WP_255135907.1">
    <property type="nucleotide sequence ID" value="NZ_JANDBC010000003.1"/>
</dbReference>
<evidence type="ECO:0000313" key="6">
    <source>
        <dbReference type="Proteomes" id="UP001139125"/>
    </source>
</evidence>
<dbReference type="CDD" id="cd00616">
    <property type="entry name" value="AHBA_syn"/>
    <property type="match status" value="1"/>
</dbReference>
<dbReference type="AlphaFoldDB" id="A0A9X2RI97"/>
<dbReference type="FunFam" id="3.40.640.10:FF:000037">
    <property type="entry name" value="dTDP-4-amino-4,6-dideoxygalactose transaminase"/>
    <property type="match status" value="1"/>
</dbReference>
<dbReference type="Gene3D" id="3.90.1150.10">
    <property type="entry name" value="Aspartate Aminotransferase, domain 1"/>
    <property type="match status" value="1"/>
</dbReference>
<dbReference type="PIRSF" id="PIRSF000390">
    <property type="entry name" value="PLP_StrS"/>
    <property type="match status" value="1"/>
</dbReference>
<evidence type="ECO:0000256" key="3">
    <source>
        <dbReference type="PIRSR" id="PIRSR000390-2"/>
    </source>
</evidence>
<dbReference type="NCBIfam" id="TIGR02379">
    <property type="entry name" value="ECA_wecE"/>
    <property type="match status" value="1"/>
</dbReference>
<dbReference type="InterPro" id="IPR000653">
    <property type="entry name" value="DegT/StrS_aminotransferase"/>
</dbReference>
<comment type="caution">
    <text evidence="5">The sequence shown here is derived from an EMBL/GenBank/DDBJ whole genome shotgun (WGS) entry which is preliminary data.</text>
</comment>
<name>A0A9X2RI97_9BACT</name>
<dbReference type="SUPFAM" id="SSF53383">
    <property type="entry name" value="PLP-dependent transferases"/>
    <property type="match status" value="1"/>
</dbReference>
<protein>
    <submittedName>
        <fullName evidence="5">dTDP-4-amino-4,6-dideoxygalactose transaminase</fullName>
        <ecNumber evidence="5">2.6.1.59</ecNumber>
    </submittedName>
</protein>
<comment type="similarity">
    <text evidence="1 4">Belongs to the DegT/DnrJ/EryC1 family.</text>
</comment>
<evidence type="ECO:0000313" key="5">
    <source>
        <dbReference type="EMBL" id="MCP9293008.1"/>
    </source>
</evidence>
<feature type="active site" description="Proton acceptor" evidence="2">
    <location>
        <position position="190"/>
    </location>
</feature>
<reference evidence="5" key="1">
    <citation type="submission" date="2022-06" db="EMBL/GenBank/DDBJ databases">
        <title>Gracilimonas sp. CAU 1638 isolated from sea sediment.</title>
        <authorList>
            <person name="Kim W."/>
        </authorList>
    </citation>
    <scope>NUCLEOTIDE SEQUENCE</scope>
    <source>
        <strain evidence="5">CAU 1638</strain>
    </source>
</reference>
<dbReference type="InterPro" id="IPR012749">
    <property type="entry name" value="WecE-like"/>
</dbReference>
<gene>
    <name evidence="5" type="primary">rffA</name>
    <name evidence="5" type="synonym">fcnA</name>
    <name evidence="5" type="synonym">wecE</name>
    <name evidence="5" type="ORF">NM125_15565</name>
</gene>
<dbReference type="PANTHER" id="PTHR30244">
    <property type="entry name" value="TRANSAMINASE"/>
    <property type="match status" value="1"/>
</dbReference>
<dbReference type="InterPro" id="IPR015422">
    <property type="entry name" value="PyrdxlP-dep_Trfase_small"/>
</dbReference>
<keyword evidence="6" id="KW-1185">Reference proteome</keyword>
<accession>A0A9X2RI97</accession>
<dbReference type="GO" id="GO:0030170">
    <property type="term" value="F:pyridoxal phosphate binding"/>
    <property type="evidence" value="ECO:0007669"/>
    <property type="project" value="TreeGrafter"/>
</dbReference>
<dbReference type="Pfam" id="PF01041">
    <property type="entry name" value="DegT_DnrJ_EryC1"/>
    <property type="match status" value="1"/>
</dbReference>
<dbReference type="NCBIfam" id="NF008687">
    <property type="entry name" value="PRK11706.1"/>
    <property type="match status" value="1"/>
</dbReference>
<evidence type="ECO:0000256" key="2">
    <source>
        <dbReference type="PIRSR" id="PIRSR000390-1"/>
    </source>
</evidence>
<dbReference type="InterPro" id="IPR015424">
    <property type="entry name" value="PyrdxlP-dep_Trfase"/>
</dbReference>
<dbReference type="EMBL" id="JANDBC010000003">
    <property type="protein sequence ID" value="MCP9293008.1"/>
    <property type="molecule type" value="Genomic_DNA"/>
</dbReference>
<dbReference type="Gene3D" id="3.40.640.10">
    <property type="entry name" value="Type I PLP-dependent aspartate aminotransferase-like (Major domain)"/>
    <property type="match status" value="1"/>
</dbReference>
<feature type="modified residue" description="N6-(pyridoxal phosphate)lysine" evidence="3">
    <location>
        <position position="190"/>
    </location>
</feature>
<evidence type="ECO:0000256" key="1">
    <source>
        <dbReference type="ARBA" id="ARBA00037999"/>
    </source>
</evidence>
<dbReference type="EC" id="2.6.1.59" evidence="5"/>
<dbReference type="InterPro" id="IPR015421">
    <property type="entry name" value="PyrdxlP-dep_Trfase_major"/>
</dbReference>
<dbReference type="PANTHER" id="PTHR30244:SF34">
    <property type="entry name" value="DTDP-4-AMINO-4,6-DIDEOXYGALACTOSE TRANSAMINASE"/>
    <property type="match status" value="1"/>
</dbReference>
<dbReference type="Proteomes" id="UP001139125">
    <property type="component" value="Unassembled WGS sequence"/>
</dbReference>
<organism evidence="5 6">
    <name type="scientific">Gracilimonas sediminicola</name>
    <dbReference type="NCBI Taxonomy" id="2952158"/>
    <lineage>
        <taxon>Bacteria</taxon>
        <taxon>Pseudomonadati</taxon>
        <taxon>Balneolota</taxon>
        <taxon>Balneolia</taxon>
        <taxon>Balneolales</taxon>
        <taxon>Balneolaceae</taxon>
        <taxon>Gracilimonas</taxon>
    </lineage>
</organism>
<sequence>MSNYKIPFNKPFITGNELEYIQDAVDYGKISGNGKYTQKIHRFFERQFGFKKCLLTTSCTDALEMAAILLDVEPGDEIIIPSYTFVSTANAFVLRGAVIRFVDSRKDHPGIDEDKIEELITEKTKAIVVVHYAGVACDMDKVMDIANRHNLFVVEDAAQAINSYYEHADGIRSPLGSIAHLGTFSFHETKNIIAGEGGMLTINDDRFAERAEIIWEKGTNRTAFFRGEVDKYGWVDIGSSFLPSELNAAFLYAQLMNLIRIQQKRMCIWNRYQKGLEGVCKRLGIRQPGIPGYATNNGHMYYLVCRNRRQRDELIAYLKERDVLSVFHYQPLHTSKFFQDRHDGRTLPYTDLYSHNLVRLPFYYELTVEEQDYIIDAINNFRRVEIQPPLPVAVARSVADQAV</sequence>
<keyword evidence="5" id="KW-0032">Aminotransferase</keyword>
<keyword evidence="3 4" id="KW-0663">Pyridoxal phosphate</keyword>